<dbReference type="EMBL" id="JASCZI010000053">
    <property type="protein sequence ID" value="MED6107840.1"/>
    <property type="molecule type" value="Genomic_DNA"/>
</dbReference>
<feature type="compositionally biased region" description="Polar residues" evidence="2">
    <location>
        <begin position="151"/>
        <end position="161"/>
    </location>
</feature>
<evidence type="ECO:0000313" key="3">
    <source>
        <dbReference type="EMBL" id="MED6107840.1"/>
    </source>
</evidence>
<evidence type="ECO:0000256" key="1">
    <source>
        <dbReference type="SAM" id="Coils"/>
    </source>
</evidence>
<keyword evidence="4" id="KW-1185">Reference proteome</keyword>
<evidence type="ECO:0008006" key="5">
    <source>
        <dbReference type="Google" id="ProtNLM"/>
    </source>
</evidence>
<reference evidence="3 4" key="1">
    <citation type="journal article" date="2023" name="Plants (Basel)">
        <title>Bridging the Gap: Combining Genomics and Transcriptomics Approaches to Understand Stylosanthes scabra, an Orphan Legume from the Brazilian Caatinga.</title>
        <authorList>
            <person name="Ferreira-Neto J.R.C."/>
            <person name="da Silva M.D."/>
            <person name="Binneck E."/>
            <person name="de Melo N.F."/>
            <person name="da Silva R.H."/>
            <person name="de Melo A.L.T.M."/>
            <person name="Pandolfi V."/>
            <person name="Bustamante F.O."/>
            <person name="Brasileiro-Vidal A.C."/>
            <person name="Benko-Iseppon A.M."/>
        </authorList>
    </citation>
    <scope>NUCLEOTIDE SEQUENCE [LARGE SCALE GENOMIC DNA]</scope>
    <source>
        <tissue evidence="3">Leaves</tissue>
    </source>
</reference>
<protein>
    <recommendedName>
        <fullName evidence="5">Reverse transcriptase domain-containing protein</fullName>
    </recommendedName>
</protein>
<dbReference type="Proteomes" id="UP001341840">
    <property type="component" value="Unassembled WGS sequence"/>
</dbReference>
<keyword evidence="1" id="KW-0175">Coiled coil</keyword>
<feature type="coiled-coil region" evidence="1">
    <location>
        <begin position="118"/>
        <end position="145"/>
    </location>
</feature>
<evidence type="ECO:0000256" key="2">
    <source>
        <dbReference type="SAM" id="MobiDB-lite"/>
    </source>
</evidence>
<organism evidence="3 4">
    <name type="scientific">Stylosanthes scabra</name>
    <dbReference type="NCBI Taxonomy" id="79078"/>
    <lineage>
        <taxon>Eukaryota</taxon>
        <taxon>Viridiplantae</taxon>
        <taxon>Streptophyta</taxon>
        <taxon>Embryophyta</taxon>
        <taxon>Tracheophyta</taxon>
        <taxon>Spermatophyta</taxon>
        <taxon>Magnoliopsida</taxon>
        <taxon>eudicotyledons</taxon>
        <taxon>Gunneridae</taxon>
        <taxon>Pentapetalae</taxon>
        <taxon>rosids</taxon>
        <taxon>fabids</taxon>
        <taxon>Fabales</taxon>
        <taxon>Fabaceae</taxon>
        <taxon>Papilionoideae</taxon>
        <taxon>50 kb inversion clade</taxon>
        <taxon>dalbergioids sensu lato</taxon>
        <taxon>Dalbergieae</taxon>
        <taxon>Pterocarpus clade</taxon>
        <taxon>Stylosanthes</taxon>
    </lineage>
</organism>
<gene>
    <name evidence="3" type="ORF">PIB30_017920</name>
</gene>
<feature type="region of interest" description="Disordered" evidence="2">
    <location>
        <begin position="151"/>
        <end position="209"/>
    </location>
</feature>
<comment type="caution">
    <text evidence="3">The sequence shown here is derived from an EMBL/GenBank/DDBJ whole genome shotgun (WGS) entry which is preliminary data.</text>
</comment>
<evidence type="ECO:0000313" key="4">
    <source>
        <dbReference type="Proteomes" id="UP001341840"/>
    </source>
</evidence>
<proteinExistence type="predicted"/>
<name>A0ABU6Q8G1_9FABA</name>
<sequence>MICVEFKAILVKHVQQFWNNKHLSKSITWAMLQDSPTLILIKKHTILVGGIIRTLDGEDKEINSSKGINLIKDKGNSTIISSNKILLLCSQVPQSNLPALQKLTHSTTTFVDVTTNFMNETKATLKNQEASIRNLKVQVGQIAKQLTEKSSNTFPSNTITNPKEECKAIQLRSGKKVEKKIEESAEDSSQNQQEKKDATPPKVAEPVVQ</sequence>
<accession>A0ABU6Q8G1</accession>